<keyword evidence="5 9" id="KW-1133">Transmembrane helix</keyword>
<evidence type="ECO:0000313" key="11">
    <source>
        <dbReference type="EMBL" id="CAH4030348.1"/>
    </source>
</evidence>
<dbReference type="EMBL" id="CALOZG010000010">
    <property type="protein sequence ID" value="CAH4030348.1"/>
    <property type="molecule type" value="Genomic_DNA"/>
</dbReference>
<evidence type="ECO:0000256" key="1">
    <source>
        <dbReference type="ARBA" id="ARBA00004651"/>
    </source>
</evidence>
<dbReference type="AlphaFoldDB" id="A0A9P0TEU6"/>
<comment type="subcellular location">
    <subcellularLocation>
        <location evidence="1">Cell membrane</location>
        <topology evidence="1">Multi-pass membrane protein</topology>
    </subcellularLocation>
</comment>
<dbReference type="PRINTS" id="PR00237">
    <property type="entry name" value="GPCRRHODOPSN"/>
</dbReference>
<comment type="caution">
    <text evidence="11">The sequence shown here is derived from an EMBL/GenBank/DDBJ whole genome shotgun (WGS) entry which is preliminary data.</text>
</comment>
<feature type="transmembrane region" description="Helical" evidence="9">
    <location>
        <begin position="141"/>
        <end position="161"/>
    </location>
</feature>
<evidence type="ECO:0000256" key="6">
    <source>
        <dbReference type="ARBA" id="ARBA00023136"/>
    </source>
</evidence>
<keyword evidence="4 8" id="KW-0812">Transmembrane</keyword>
<evidence type="ECO:0000256" key="3">
    <source>
        <dbReference type="ARBA" id="ARBA00022475"/>
    </source>
</evidence>
<evidence type="ECO:0000256" key="8">
    <source>
        <dbReference type="RuleBase" id="RU000688"/>
    </source>
</evidence>
<sequence>MKQRRLADDVCLQTIFCLWTLNIFGRDYSEPYIQMVIKAVCFLQVHPHASDIKNDLHLQPQTVSKIIMDIDEKVSGPGGASQKNWTHLNTSDELPLDMRFNHGHMVSITVYSVLMMVSATGNLTVLSQLVKRRRAGRASRLDVLLMHLAVADLMVTFLMMPLEIAWAGTVQWLAGDIMCRFMMFTRTFGLYLSSFVLICIAIDRYYAILKPLNVTWEARVRRALLIAWVCAGLASLPQSFIFHLEEHPDVKGYYQCVTYGSLPTERHEFAYFLLNMALMYVAPLVFTLYCSSAALLEIIRRANTANDKMRRSGVGILGRARARTLKMSVTIVLVFFTCWSPYYCYCLWYWIDKDIVNHLDPAFQKAMWLFSCTNSCANPIVYGVFNRNRWSWRSGPHARNRGGCMRRGSRFPHGDSMEISAATLARARCSLHSRRDSARSFVIPNGPQKHINNNNQINGIV</sequence>
<evidence type="ECO:0000259" key="10">
    <source>
        <dbReference type="PROSITE" id="PS50262"/>
    </source>
</evidence>
<dbReference type="GO" id="GO:0032870">
    <property type="term" value="P:cellular response to hormone stimulus"/>
    <property type="evidence" value="ECO:0007669"/>
    <property type="project" value="TreeGrafter"/>
</dbReference>
<dbReference type="InterPro" id="IPR017452">
    <property type="entry name" value="GPCR_Rhodpsn_7TM"/>
</dbReference>
<dbReference type="PROSITE" id="PS00237">
    <property type="entry name" value="G_PROTEIN_RECEP_F1_1"/>
    <property type="match status" value="1"/>
</dbReference>
<dbReference type="PANTHER" id="PTHR24241:SF59">
    <property type="entry name" value="ADIPOKINETIC HORMONE RECEPTOR, ISOFORM C"/>
    <property type="match status" value="1"/>
</dbReference>
<comment type="similarity">
    <text evidence="2 8">Belongs to the G-protein coupled receptor 1 family.</text>
</comment>
<name>A0A9P0TEU6_PIEBR</name>
<keyword evidence="8" id="KW-0807">Transducer</keyword>
<feature type="transmembrane region" description="Helical" evidence="9">
    <location>
        <begin position="329"/>
        <end position="351"/>
    </location>
</feature>
<feature type="transmembrane region" description="Helical" evidence="9">
    <location>
        <begin position="366"/>
        <end position="385"/>
    </location>
</feature>
<dbReference type="PROSITE" id="PS50262">
    <property type="entry name" value="G_PROTEIN_RECEP_F1_2"/>
    <property type="match status" value="1"/>
</dbReference>
<reference evidence="11" key="1">
    <citation type="submission" date="2022-05" db="EMBL/GenBank/DDBJ databases">
        <authorList>
            <person name="Okamura Y."/>
        </authorList>
    </citation>
    <scope>NUCLEOTIDE SEQUENCE</scope>
</reference>
<dbReference type="Gene3D" id="1.20.1070.10">
    <property type="entry name" value="Rhodopsin 7-helix transmembrane proteins"/>
    <property type="match status" value="1"/>
</dbReference>
<evidence type="ECO:0000256" key="4">
    <source>
        <dbReference type="ARBA" id="ARBA00022692"/>
    </source>
</evidence>
<feature type="transmembrane region" description="Helical" evidence="9">
    <location>
        <begin position="108"/>
        <end position="129"/>
    </location>
</feature>
<feature type="transmembrane region" description="Helical" evidence="9">
    <location>
        <begin position="223"/>
        <end position="244"/>
    </location>
</feature>
<feature type="transmembrane region" description="Helical" evidence="9">
    <location>
        <begin position="181"/>
        <end position="202"/>
    </location>
</feature>
<evidence type="ECO:0000256" key="2">
    <source>
        <dbReference type="ARBA" id="ARBA00010663"/>
    </source>
</evidence>
<feature type="transmembrane region" description="Helical" evidence="9">
    <location>
        <begin position="269"/>
        <end position="291"/>
    </location>
</feature>
<feature type="domain" description="G-protein coupled receptors family 1 profile" evidence="10">
    <location>
        <begin position="121"/>
        <end position="382"/>
    </location>
</feature>
<dbReference type="Proteomes" id="UP001152562">
    <property type="component" value="Unassembled WGS sequence"/>
</dbReference>
<dbReference type="Pfam" id="PF00001">
    <property type="entry name" value="7tm_1"/>
    <property type="match status" value="1"/>
</dbReference>
<dbReference type="GO" id="GO:0042277">
    <property type="term" value="F:peptide binding"/>
    <property type="evidence" value="ECO:0007669"/>
    <property type="project" value="TreeGrafter"/>
</dbReference>
<evidence type="ECO:0000256" key="5">
    <source>
        <dbReference type="ARBA" id="ARBA00022989"/>
    </source>
</evidence>
<evidence type="ECO:0000256" key="9">
    <source>
        <dbReference type="SAM" id="Phobius"/>
    </source>
</evidence>
<dbReference type="GO" id="GO:0005886">
    <property type="term" value="C:plasma membrane"/>
    <property type="evidence" value="ECO:0007669"/>
    <property type="project" value="UniProtKB-SubCell"/>
</dbReference>
<keyword evidence="7 8" id="KW-0675">Receptor</keyword>
<dbReference type="SUPFAM" id="SSF81321">
    <property type="entry name" value="Family A G protein-coupled receptor-like"/>
    <property type="match status" value="1"/>
</dbReference>
<evidence type="ECO:0000256" key="7">
    <source>
        <dbReference type="ARBA" id="ARBA00023170"/>
    </source>
</evidence>
<accession>A0A9P0TEU6</accession>
<proteinExistence type="inferred from homology"/>
<dbReference type="CDD" id="cd15382">
    <property type="entry name" value="7tmA_AKHR"/>
    <property type="match status" value="1"/>
</dbReference>
<keyword evidence="12" id="KW-1185">Reference proteome</keyword>
<keyword evidence="6 9" id="KW-0472">Membrane</keyword>
<dbReference type="GO" id="GO:0097003">
    <property type="term" value="F:adipokinetic hormone receptor activity"/>
    <property type="evidence" value="ECO:0007669"/>
    <property type="project" value="TreeGrafter"/>
</dbReference>
<keyword evidence="3" id="KW-1003">Cell membrane</keyword>
<dbReference type="InterPro" id="IPR000276">
    <property type="entry name" value="GPCR_Rhodpsn"/>
</dbReference>
<evidence type="ECO:0000313" key="12">
    <source>
        <dbReference type="Proteomes" id="UP001152562"/>
    </source>
</evidence>
<dbReference type="GO" id="GO:0004930">
    <property type="term" value="F:G protein-coupled receptor activity"/>
    <property type="evidence" value="ECO:0007669"/>
    <property type="project" value="UniProtKB-KW"/>
</dbReference>
<keyword evidence="8" id="KW-0297">G-protein coupled receptor</keyword>
<protein>
    <recommendedName>
        <fullName evidence="10">G-protein coupled receptors family 1 profile domain-containing protein</fullName>
    </recommendedName>
</protein>
<organism evidence="11 12">
    <name type="scientific">Pieris brassicae</name>
    <name type="common">White butterfly</name>
    <name type="synonym">Large white butterfly</name>
    <dbReference type="NCBI Taxonomy" id="7116"/>
    <lineage>
        <taxon>Eukaryota</taxon>
        <taxon>Metazoa</taxon>
        <taxon>Ecdysozoa</taxon>
        <taxon>Arthropoda</taxon>
        <taxon>Hexapoda</taxon>
        <taxon>Insecta</taxon>
        <taxon>Pterygota</taxon>
        <taxon>Neoptera</taxon>
        <taxon>Endopterygota</taxon>
        <taxon>Lepidoptera</taxon>
        <taxon>Glossata</taxon>
        <taxon>Ditrysia</taxon>
        <taxon>Papilionoidea</taxon>
        <taxon>Pieridae</taxon>
        <taxon>Pierinae</taxon>
        <taxon>Pieris</taxon>
    </lineage>
</organism>
<dbReference type="PANTHER" id="PTHR24241">
    <property type="entry name" value="NEUROPEPTIDE RECEPTOR-RELATED G-PROTEIN COUPLED RECEPTOR"/>
    <property type="match status" value="1"/>
</dbReference>
<gene>
    <name evidence="11" type="ORF">PIBRA_LOCUS7006</name>
</gene>